<evidence type="ECO:0000256" key="1">
    <source>
        <dbReference type="ARBA" id="ARBA00004141"/>
    </source>
</evidence>
<dbReference type="EMBL" id="JAUCDY010000015">
    <property type="protein sequence ID" value="MDM7858736.1"/>
    <property type="molecule type" value="Genomic_DNA"/>
</dbReference>
<comment type="caution">
    <text evidence="7">The sequence shown here is derived from an EMBL/GenBank/DDBJ whole genome shotgun (WGS) entry which is preliminary data.</text>
</comment>
<keyword evidence="5 6" id="KW-0472">Membrane</keyword>
<accession>A0ABT7SRB6</accession>
<evidence type="ECO:0000256" key="5">
    <source>
        <dbReference type="ARBA" id="ARBA00023136"/>
    </source>
</evidence>
<feature type="transmembrane region" description="Helical" evidence="6">
    <location>
        <begin position="15"/>
        <end position="37"/>
    </location>
</feature>
<keyword evidence="4 6" id="KW-1133">Transmembrane helix</keyword>
<organism evidence="7 8">
    <name type="scientific">Thiopseudomonas acetoxidans</name>
    <dbReference type="NCBI Taxonomy" id="3041622"/>
    <lineage>
        <taxon>Bacteria</taxon>
        <taxon>Pseudomonadati</taxon>
        <taxon>Pseudomonadota</taxon>
        <taxon>Gammaproteobacteria</taxon>
        <taxon>Pseudomonadales</taxon>
        <taxon>Pseudomonadaceae</taxon>
        <taxon>Thiopseudomonas</taxon>
    </lineage>
</organism>
<evidence type="ECO:0000256" key="4">
    <source>
        <dbReference type="ARBA" id="ARBA00022989"/>
    </source>
</evidence>
<keyword evidence="3 6" id="KW-0812">Transmembrane</keyword>
<name>A0ABT7SRB6_9GAMM</name>
<protein>
    <submittedName>
        <fullName evidence="7">AI-2E family transporter</fullName>
    </submittedName>
</protein>
<evidence type="ECO:0000256" key="2">
    <source>
        <dbReference type="ARBA" id="ARBA00009773"/>
    </source>
</evidence>
<evidence type="ECO:0000256" key="6">
    <source>
        <dbReference type="SAM" id="Phobius"/>
    </source>
</evidence>
<proteinExistence type="inferred from homology"/>
<gene>
    <name evidence="7" type="ORF">QEZ41_10720</name>
</gene>
<keyword evidence="8" id="KW-1185">Reference proteome</keyword>
<comment type="similarity">
    <text evidence="2">Belongs to the autoinducer-2 exporter (AI-2E) (TC 2.A.86) family.</text>
</comment>
<comment type="subcellular location">
    <subcellularLocation>
        <location evidence="1">Membrane</location>
        <topology evidence="1">Multi-pass membrane protein</topology>
    </subcellularLocation>
</comment>
<reference evidence="7 8" key="1">
    <citation type="submission" date="2023-06" db="EMBL/GenBank/DDBJ databases">
        <title>Thiopseudomonas sp. CY1220 draft genome sequence.</title>
        <authorList>
            <person name="Zhao G."/>
            <person name="An M."/>
        </authorList>
    </citation>
    <scope>NUCLEOTIDE SEQUENCE [LARGE SCALE GENOMIC DNA]</scope>
    <source>
        <strain evidence="7 8">CY1220</strain>
    </source>
</reference>
<dbReference type="RefSeq" id="WP_289411555.1">
    <property type="nucleotide sequence ID" value="NZ_JAUCDY010000015.1"/>
</dbReference>
<evidence type="ECO:0000313" key="7">
    <source>
        <dbReference type="EMBL" id="MDM7858736.1"/>
    </source>
</evidence>
<dbReference type="InterPro" id="IPR002549">
    <property type="entry name" value="AI-2E-like"/>
</dbReference>
<evidence type="ECO:0000256" key="3">
    <source>
        <dbReference type="ARBA" id="ARBA00022692"/>
    </source>
</evidence>
<dbReference type="Proteomes" id="UP001241056">
    <property type="component" value="Unassembled WGS sequence"/>
</dbReference>
<evidence type="ECO:0000313" key="8">
    <source>
        <dbReference type="Proteomes" id="UP001241056"/>
    </source>
</evidence>
<sequence>MIVAALFVVLAGLKVAANILVPFLLSSFIAIICYPLVKKVESFKVPKPLAIVGVVLVVVTVAVFMVSLVGKSLLELSQMLPIYLEALRGEINWVVDKRLVVIR</sequence>
<feature type="transmembrane region" description="Helical" evidence="6">
    <location>
        <begin position="49"/>
        <end position="70"/>
    </location>
</feature>
<dbReference type="Pfam" id="PF01594">
    <property type="entry name" value="AI-2E_transport"/>
    <property type="match status" value="1"/>
</dbReference>